<dbReference type="Gene3D" id="3.60.21.10">
    <property type="match status" value="1"/>
</dbReference>
<dbReference type="InterPro" id="IPR051918">
    <property type="entry name" value="STPP_CPPED1"/>
</dbReference>
<feature type="domain" description="Calcineurin-like phosphoesterase" evidence="2">
    <location>
        <begin position="102"/>
        <end position="277"/>
    </location>
</feature>
<organism evidence="3 4">
    <name type="scientific">candidate division WWE3 bacterium</name>
    <dbReference type="NCBI Taxonomy" id="2053526"/>
    <lineage>
        <taxon>Bacteria</taxon>
        <taxon>Katanobacteria</taxon>
    </lineage>
</organism>
<sequence length="331" mass="36789">MRRKSYTKKNPHTLLKFIVGIFVVGSILGGFIYIRPQISIPSVPTDAESSLISKLGTYARSFITSDTGISQYVKSLVGEGIETQPFEPGTNSSKENEVLIGKVAVVSDSHASVDTFSEVIKRIRSEDVDMILHLGDVSIGGEIDQFMGIKNVLDESGIPYYVLPGDHDYNWVPQYDLQNFTRVFNEVSVSGSARLIEYMGMSFVLFDNSGKDTDSTVIEPLIDLLESLPENSPVYLFTVSPFTNPYFETKQDSQGEAVLEKLSKYPIRQIFSGDTHIFSRYTDEETNVTTTTVGATGDYKNPLPQYVIVEFFDNGEFEIKSKPAVDLESGD</sequence>
<dbReference type="InterPro" id="IPR029052">
    <property type="entry name" value="Metallo-depent_PP-like"/>
</dbReference>
<keyword evidence="1" id="KW-0812">Transmembrane</keyword>
<dbReference type="InterPro" id="IPR004843">
    <property type="entry name" value="Calcineurin-like_PHP"/>
</dbReference>
<evidence type="ECO:0000313" key="3">
    <source>
        <dbReference type="EMBL" id="MCA9397791.1"/>
    </source>
</evidence>
<evidence type="ECO:0000256" key="1">
    <source>
        <dbReference type="SAM" id="Phobius"/>
    </source>
</evidence>
<protein>
    <submittedName>
        <fullName evidence="3">Metallophosphoesterase</fullName>
    </submittedName>
</protein>
<feature type="transmembrane region" description="Helical" evidence="1">
    <location>
        <begin position="12"/>
        <end position="34"/>
    </location>
</feature>
<dbReference type="Pfam" id="PF00149">
    <property type="entry name" value="Metallophos"/>
    <property type="match status" value="1"/>
</dbReference>
<gene>
    <name evidence="3" type="ORF">KC573_03095</name>
</gene>
<dbReference type="EMBL" id="JAGQKY010000144">
    <property type="protein sequence ID" value="MCA9397791.1"/>
    <property type="molecule type" value="Genomic_DNA"/>
</dbReference>
<reference evidence="3" key="2">
    <citation type="journal article" date="2021" name="Microbiome">
        <title>Successional dynamics and alternative stable states in a saline activated sludge microbial community over 9 years.</title>
        <authorList>
            <person name="Wang Y."/>
            <person name="Ye J."/>
            <person name="Ju F."/>
            <person name="Liu L."/>
            <person name="Boyd J.A."/>
            <person name="Deng Y."/>
            <person name="Parks D.H."/>
            <person name="Jiang X."/>
            <person name="Yin X."/>
            <person name="Woodcroft B.J."/>
            <person name="Tyson G.W."/>
            <person name="Hugenholtz P."/>
            <person name="Polz M.F."/>
            <person name="Zhang T."/>
        </authorList>
    </citation>
    <scope>NUCLEOTIDE SEQUENCE</scope>
    <source>
        <strain evidence="3">HKST-UBA02</strain>
    </source>
</reference>
<dbReference type="PANTHER" id="PTHR43143">
    <property type="entry name" value="METALLOPHOSPHOESTERASE, CALCINEURIN SUPERFAMILY"/>
    <property type="match status" value="1"/>
</dbReference>
<keyword evidence="1" id="KW-0472">Membrane</keyword>
<name>A0A955LX41_UNCKA</name>
<dbReference type="SUPFAM" id="SSF56300">
    <property type="entry name" value="Metallo-dependent phosphatases"/>
    <property type="match status" value="1"/>
</dbReference>
<accession>A0A955LX41</accession>
<evidence type="ECO:0000313" key="4">
    <source>
        <dbReference type="Proteomes" id="UP000699691"/>
    </source>
</evidence>
<dbReference type="AlphaFoldDB" id="A0A955LX41"/>
<evidence type="ECO:0000259" key="2">
    <source>
        <dbReference type="Pfam" id="PF00149"/>
    </source>
</evidence>
<comment type="caution">
    <text evidence="3">The sequence shown here is derived from an EMBL/GenBank/DDBJ whole genome shotgun (WGS) entry which is preliminary data.</text>
</comment>
<proteinExistence type="predicted"/>
<dbReference type="Proteomes" id="UP000699691">
    <property type="component" value="Unassembled WGS sequence"/>
</dbReference>
<reference evidence="3" key="1">
    <citation type="submission" date="2020-04" db="EMBL/GenBank/DDBJ databases">
        <authorList>
            <person name="Zhang T."/>
        </authorList>
    </citation>
    <scope>NUCLEOTIDE SEQUENCE</scope>
    <source>
        <strain evidence="3">HKST-UBA02</strain>
    </source>
</reference>
<dbReference type="GO" id="GO:0016787">
    <property type="term" value="F:hydrolase activity"/>
    <property type="evidence" value="ECO:0007669"/>
    <property type="project" value="InterPro"/>
</dbReference>
<dbReference type="PANTHER" id="PTHR43143:SF1">
    <property type="entry name" value="SERINE_THREONINE-PROTEIN PHOSPHATASE CPPED1"/>
    <property type="match status" value="1"/>
</dbReference>
<keyword evidence="1" id="KW-1133">Transmembrane helix</keyword>